<feature type="domain" description="Sugar-binding" evidence="5">
    <location>
        <begin position="61"/>
        <end position="316"/>
    </location>
</feature>
<evidence type="ECO:0000256" key="1">
    <source>
        <dbReference type="ARBA" id="ARBA00010466"/>
    </source>
</evidence>
<evidence type="ECO:0000256" key="4">
    <source>
        <dbReference type="ARBA" id="ARBA00023163"/>
    </source>
</evidence>
<dbReference type="Gene3D" id="3.40.50.1360">
    <property type="match status" value="1"/>
</dbReference>
<gene>
    <name evidence="7" type="ORF">JOC27_000303</name>
</gene>
<dbReference type="Gene3D" id="1.10.10.60">
    <property type="entry name" value="Homeodomain-like"/>
    <property type="match status" value="1"/>
</dbReference>
<protein>
    <submittedName>
        <fullName evidence="7">DNA-binding transcriptional regulator LsrR (DeoR family)</fullName>
    </submittedName>
</protein>
<name>A0ABS2Q598_9BACL</name>
<dbReference type="InterPro" id="IPR051054">
    <property type="entry name" value="SorC_transcr_regulators"/>
</dbReference>
<dbReference type="SUPFAM" id="SSF100950">
    <property type="entry name" value="NagB/RpiA/CoA transferase-like"/>
    <property type="match status" value="1"/>
</dbReference>
<comment type="caution">
    <text evidence="7">The sequence shown here is derived from an EMBL/GenBank/DDBJ whole genome shotgun (WGS) entry which is preliminary data.</text>
</comment>
<keyword evidence="3 7" id="KW-0238">DNA-binding</keyword>
<dbReference type="InterPro" id="IPR036390">
    <property type="entry name" value="WH_DNA-bd_sf"/>
</dbReference>
<accession>A0ABS2Q598</accession>
<evidence type="ECO:0000259" key="6">
    <source>
        <dbReference type="Pfam" id="PF13545"/>
    </source>
</evidence>
<dbReference type="SUPFAM" id="SSF46785">
    <property type="entry name" value="Winged helix' DNA-binding domain"/>
    <property type="match status" value="1"/>
</dbReference>
<dbReference type="InterPro" id="IPR012318">
    <property type="entry name" value="HTH_CRP"/>
</dbReference>
<sequence length="319" mass="35286">MVKSNNRELLVKIAQMYYLENMTQSQIANALGIYRTTISRLLKRVRDEGIVTITINYGSNRETELEKSLCERFGLKEAIVVSTWNLPHNQVEKSQVMGKAAASFLKRITGDGDVIGFSWGSSLAAVAEQLDPDERKNVLCVPMIGGASGRLKSRFHVNTICYQVAEKFRGDSLLADFPAVFESEAIKQAMIQTKHFREIESVWERLSIALFGIGSVILQGTENWQAFYGSGTVHSLVDRQAAGDILSSFYDAWGIPVETDLSARTMALPLERLKQLPYSIGIAESSAKVPAIIGALRGNYMNVLVTTDETAREILEADA</sequence>
<reference evidence="7 8" key="1">
    <citation type="submission" date="2021-01" db="EMBL/GenBank/DDBJ databases">
        <title>Genomic Encyclopedia of Type Strains, Phase IV (KMG-IV): sequencing the most valuable type-strain genomes for metagenomic binning, comparative biology and taxonomic classification.</title>
        <authorList>
            <person name="Goeker M."/>
        </authorList>
    </citation>
    <scope>NUCLEOTIDE SEQUENCE [LARGE SCALE GENOMIC DNA]</scope>
    <source>
        <strain evidence="7 8">DSM 100968</strain>
    </source>
</reference>
<organism evidence="7 8">
    <name type="scientific">Sporolactobacillus spathodeae</name>
    <dbReference type="NCBI Taxonomy" id="1465502"/>
    <lineage>
        <taxon>Bacteria</taxon>
        <taxon>Bacillati</taxon>
        <taxon>Bacillota</taxon>
        <taxon>Bacilli</taxon>
        <taxon>Bacillales</taxon>
        <taxon>Sporolactobacillaceae</taxon>
        <taxon>Sporolactobacillus</taxon>
    </lineage>
</organism>
<dbReference type="Pfam" id="PF04198">
    <property type="entry name" value="Sugar-bind"/>
    <property type="match status" value="1"/>
</dbReference>
<dbReference type="PANTHER" id="PTHR34294">
    <property type="entry name" value="TRANSCRIPTIONAL REGULATOR-RELATED"/>
    <property type="match status" value="1"/>
</dbReference>
<dbReference type="PANTHER" id="PTHR34294:SF1">
    <property type="entry name" value="TRANSCRIPTIONAL REGULATOR LSRR"/>
    <property type="match status" value="1"/>
</dbReference>
<proteinExistence type="inferred from homology"/>
<feature type="domain" description="HTH crp-type" evidence="6">
    <location>
        <begin position="21"/>
        <end position="52"/>
    </location>
</feature>
<dbReference type="Proteomes" id="UP000823201">
    <property type="component" value="Unassembled WGS sequence"/>
</dbReference>
<evidence type="ECO:0000313" key="8">
    <source>
        <dbReference type="Proteomes" id="UP000823201"/>
    </source>
</evidence>
<evidence type="ECO:0000256" key="3">
    <source>
        <dbReference type="ARBA" id="ARBA00023125"/>
    </source>
</evidence>
<dbReference type="InterPro" id="IPR037171">
    <property type="entry name" value="NagB/RpiA_transferase-like"/>
</dbReference>
<dbReference type="Pfam" id="PF13545">
    <property type="entry name" value="HTH_Crp_2"/>
    <property type="match status" value="1"/>
</dbReference>
<keyword evidence="2" id="KW-0805">Transcription regulation</keyword>
<evidence type="ECO:0000256" key="2">
    <source>
        <dbReference type="ARBA" id="ARBA00023015"/>
    </source>
</evidence>
<evidence type="ECO:0000259" key="5">
    <source>
        <dbReference type="Pfam" id="PF04198"/>
    </source>
</evidence>
<comment type="similarity">
    <text evidence="1">Belongs to the SorC transcriptional regulatory family.</text>
</comment>
<keyword evidence="8" id="KW-1185">Reference proteome</keyword>
<keyword evidence="4" id="KW-0804">Transcription</keyword>
<dbReference type="EMBL" id="JAFBEV010000002">
    <property type="protein sequence ID" value="MBM7656866.1"/>
    <property type="molecule type" value="Genomic_DNA"/>
</dbReference>
<evidence type="ECO:0000313" key="7">
    <source>
        <dbReference type="EMBL" id="MBM7656866.1"/>
    </source>
</evidence>
<dbReference type="InterPro" id="IPR007324">
    <property type="entry name" value="Sugar-bd_dom_put"/>
</dbReference>
<dbReference type="RefSeq" id="WP_205005226.1">
    <property type="nucleotide sequence ID" value="NZ_CBCRXA010000002.1"/>
</dbReference>
<dbReference type="GO" id="GO:0003677">
    <property type="term" value="F:DNA binding"/>
    <property type="evidence" value="ECO:0007669"/>
    <property type="project" value="UniProtKB-KW"/>
</dbReference>